<feature type="region of interest" description="Disordered" evidence="1">
    <location>
        <begin position="1"/>
        <end position="20"/>
    </location>
</feature>
<evidence type="ECO:0000256" key="1">
    <source>
        <dbReference type="SAM" id="MobiDB-lite"/>
    </source>
</evidence>
<dbReference type="GeneID" id="36555245"/>
<dbReference type="OrthoDB" id="4486068at2759"/>
<dbReference type="EMBL" id="MSFO01000002">
    <property type="protein sequence ID" value="PLB53316.1"/>
    <property type="molecule type" value="Genomic_DNA"/>
</dbReference>
<comment type="caution">
    <text evidence="2">The sequence shown here is derived from an EMBL/GenBank/DDBJ whole genome shotgun (WGS) entry which is preliminary data.</text>
</comment>
<organism evidence="2 3">
    <name type="scientific">Aspergillus steynii IBT 23096</name>
    <dbReference type="NCBI Taxonomy" id="1392250"/>
    <lineage>
        <taxon>Eukaryota</taxon>
        <taxon>Fungi</taxon>
        <taxon>Dikarya</taxon>
        <taxon>Ascomycota</taxon>
        <taxon>Pezizomycotina</taxon>
        <taxon>Eurotiomycetes</taxon>
        <taxon>Eurotiomycetidae</taxon>
        <taxon>Eurotiales</taxon>
        <taxon>Aspergillaceae</taxon>
        <taxon>Aspergillus</taxon>
        <taxon>Aspergillus subgen. Circumdati</taxon>
    </lineage>
</organism>
<accession>A0A2I2GKB4</accession>
<dbReference type="VEuPathDB" id="FungiDB:P170DRAFT_424071"/>
<dbReference type="RefSeq" id="XP_024708618.1">
    <property type="nucleotide sequence ID" value="XM_024847546.1"/>
</dbReference>
<proteinExistence type="predicted"/>
<evidence type="ECO:0000313" key="3">
    <source>
        <dbReference type="Proteomes" id="UP000234275"/>
    </source>
</evidence>
<name>A0A2I2GKB4_9EURO</name>
<reference evidence="2 3" key="1">
    <citation type="submission" date="2016-12" db="EMBL/GenBank/DDBJ databases">
        <title>The genomes of Aspergillus section Nigri reveals drivers in fungal speciation.</title>
        <authorList>
            <consortium name="DOE Joint Genome Institute"/>
            <person name="Vesth T.C."/>
            <person name="Nybo J."/>
            <person name="Theobald S."/>
            <person name="Brandl J."/>
            <person name="Frisvad J.C."/>
            <person name="Nielsen K.F."/>
            <person name="Lyhne E.K."/>
            <person name="Kogle M.E."/>
            <person name="Kuo A."/>
            <person name="Riley R."/>
            <person name="Clum A."/>
            <person name="Nolan M."/>
            <person name="Lipzen A."/>
            <person name="Salamov A."/>
            <person name="Henrissat B."/>
            <person name="Wiebenga A."/>
            <person name="De Vries R.P."/>
            <person name="Grigoriev I.V."/>
            <person name="Mortensen U.H."/>
            <person name="Andersen M.R."/>
            <person name="Baker S.E."/>
        </authorList>
    </citation>
    <scope>NUCLEOTIDE SEQUENCE [LARGE SCALE GENOMIC DNA]</scope>
    <source>
        <strain evidence="2 3">IBT 23096</strain>
    </source>
</reference>
<keyword evidence="3" id="KW-1185">Reference proteome</keyword>
<sequence>MEVAPENVPEGWTNDPERLNRTFRPNSRELYLARCHGLEGVRPVLVNTPSSGEMGFIITSGGHYYIGDKMGDYIYEIKKPNTLPAIVRVMAEEGEKALKCRKLKFVEWVRMDSPEPPVESEGPRLFVPYSEQLHGRSGCCRVKDCVARDS</sequence>
<gene>
    <name evidence="2" type="ORF">P170DRAFT_424071</name>
</gene>
<dbReference type="AlphaFoldDB" id="A0A2I2GKB4"/>
<evidence type="ECO:0000313" key="2">
    <source>
        <dbReference type="EMBL" id="PLB53316.1"/>
    </source>
</evidence>
<dbReference type="Proteomes" id="UP000234275">
    <property type="component" value="Unassembled WGS sequence"/>
</dbReference>
<protein>
    <submittedName>
        <fullName evidence="2">Uncharacterized protein</fullName>
    </submittedName>
</protein>